<keyword evidence="8" id="KW-0137">Centromere</keyword>
<evidence type="ECO:0000256" key="4">
    <source>
        <dbReference type="ARBA" id="ARBA00022618"/>
    </source>
</evidence>
<name>A0A0F9WNI3_9MICR</name>
<accession>A0A0F9WNI3</accession>
<dbReference type="Gene3D" id="1.10.418.60">
    <property type="entry name" value="Ncd80 complex, Nuf2 subunit"/>
    <property type="match status" value="1"/>
</dbReference>
<keyword evidence="12" id="KW-1185">Reference proteome</keyword>
<gene>
    <name evidence="11" type="ORF">AAJ76_5900010004</name>
</gene>
<evidence type="ECO:0000256" key="9">
    <source>
        <dbReference type="SAM" id="Coils"/>
    </source>
</evidence>
<keyword evidence="5" id="KW-0498">Mitosis</keyword>
<protein>
    <submittedName>
        <fullName evidence="11">Kinetochore nuf2-like protein</fullName>
    </submittedName>
</protein>
<evidence type="ECO:0000256" key="5">
    <source>
        <dbReference type="ARBA" id="ARBA00022776"/>
    </source>
</evidence>
<comment type="caution">
    <text evidence="11">The sequence shown here is derived from an EMBL/GenBank/DDBJ whole genome shotgun (WGS) entry which is preliminary data.</text>
</comment>
<dbReference type="VEuPathDB" id="MicrosporidiaDB:NCER_100870"/>
<keyword evidence="3" id="KW-0158">Chromosome</keyword>
<dbReference type="GO" id="GO:0031262">
    <property type="term" value="C:Ndc80 complex"/>
    <property type="evidence" value="ECO:0007669"/>
    <property type="project" value="InterPro"/>
</dbReference>
<dbReference type="VEuPathDB" id="MicrosporidiaDB:AAJ76_5900010004"/>
<dbReference type="EMBL" id="JPQZ01000059">
    <property type="protein sequence ID" value="KKO74568.1"/>
    <property type="molecule type" value="Genomic_DNA"/>
</dbReference>
<evidence type="ECO:0000259" key="10">
    <source>
        <dbReference type="Pfam" id="PF03800"/>
    </source>
</evidence>
<keyword evidence="4" id="KW-0132">Cell division</keyword>
<comment type="similarity">
    <text evidence="2">Belongs to the NUF2 family.</text>
</comment>
<evidence type="ECO:0000256" key="7">
    <source>
        <dbReference type="ARBA" id="ARBA00023306"/>
    </source>
</evidence>
<evidence type="ECO:0000256" key="6">
    <source>
        <dbReference type="ARBA" id="ARBA00023054"/>
    </source>
</evidence>
<evidence type="ECO:0000256" key="3">
    <source>
        <dbReference type="ARBA" id="ARBA00022454"/>
    </source>
</evidence>
<reference evidence="11 12" key="1">
    <citation type="journal article" date="2015" name="Environ. Microbiol.">
        <title>Genome analyses suggest the presence of polyploidy and recent human-driven expansions in eight global populations of the honeybee pathogen Nosema ceranae.</title>
        <authorList>
            <person name="Pelin A."/>
            <person name="Selman M."/>
            <person name="Aris-Brosou S."/>
            <person name="Farinelli L."/>
            <person name="Corradi N."/>
        </authorList>
    </citation>
    <scope>NUCLEOTIDE SEQUENCE [LARGE SCALE GENOMIC DNA]</scope>
    <source>
        <strain evidence="11 12">PA08 1199</strain>
    </source>
</reference>
<dbReference type="GO" id="GO:0051301">
    <property type="term" value="P:cell division"/>
    <property type="evidence" value="ECO:0007669"/>
    <property type="project" value="UniProtKB-KW"/>
</dbReference>
<evidence type="ECO:0000256" key="8">
    <source>
        <dbReference type="ARBA" id="ARBA00023328"/>
    </source>
</evidence>
<dbReference type="VEuPathDB" id="MicrosporidiaDB:G9O61_00g013750"/>
<dbReference type="OrthoDB" id="8194677at2759"/>
<dbReference type="Pfam" id="PF03800">
    <property type="entry name" value="Nuf2"/>
    <property type="match status" value="1"/>
</dbReference>
<dbReference type="RefSeq" id="XP_024330310.1">
    <property type="nucleotide sequence ID" value="XM_024476029.1"/>
</dbReference>
<dbReference type="InterPro" id="IPR038275">
    <property type="entry name" value="Nuf2_N_sf"/>
</dbReference>
<evidence type="ECO:0000256" key="1">
    <source>
        <dbReference type="ARBA" id="ARBA00004584"/>
    </source>
</evidence>
<comment type="subcellular location">
    <subcellularLocation>
        <location evidence="1">Chromosome</location>
        <location evidence="1">Centromere</location>
    </subcellularLocation>
</comment>
<dbReference type="GeneID" id="36320977"/>
<dbReference type="InterPro" id="IPR005549">
    <property type="entry name" value="Kinetochore_Nuf2_N"/>
</dbReference>
<keyword evidence="6 9" id="KW-0175">Coiled coil</keyword>
<sequence>MPSFVPDLSPKDLVQYFSDIDIDLRQSDILKPTNSFILRLYENLLIYFCNVELDCNLEESLYQMIIYKRIYSFLTKIGISDFNIKDLSCDSRRLISILSYVVNYSMYRDTKKGIFNKIKSINDEKNILKKDIETKIRSKEKEINQLKVNLNTQSNNKNLLEAEILDLDNELKEIIKVQRGLVTDTERLKQDRDELNDKLSSYQLMIMNLRQEIECLKTQVVSDPAKLVSLLKEMKELLNKEVLSLNSLKVEKENLNNRINELLKSKEDLKYLIEKSMTLKNVSNKLEEIESFISATDILIQNIESTINASKIRLNYINRQISHIETKIFNLQENDKKCTEEIYSKMDKLKGDYKTISQKRNTTQDLIDANIKNCKNLEYEIIKVKNEHECYVNDIINLLNNIKDNQALYFNNIKRNL</sequence>
<dbReference type="OMA" id="YLKMEAH"/>
<keyword evidence="7" id="KW-0131">Cell cycle</keyword>
<dbReference type="Proteomes" id="UP000034350">
    <property type="component" value="Unassembled WGS sequence"/>
</dbReference>
<evidence type="ECO:0000313" key="12">
    <source>
        <dbReference type="Proteomes" id="UP000034350"/>
    </source>
</evidence>
<evidence type="ECO:0000256" key="2">
    <source>
        <dbReference type="ARBA" id="ARBA00005498"/>
    </source>
</evidence>
<organism evidence="11 12">
    <name type="scientific">Vairimorpha ceranae</name>
    <dbReference type="NCBI Taxonomy" id="40302"/>
    <lineage>
        <taxon>Eukaryota</taxon>
        <taxon>Fungi</taxon>
        <taxon>Fungi incertae sedis</taxon>
        <taxon>Microsporidia</taxon>
        <taxon>Nosematidae</taxon>
        <taxon>Vairimorpha</taxon>
    </lineage>
</organism>
<feature type="coiled-coil region" evidence="9">
    <location>
        <begin position="122"/>
        <end position="272"/>
    </location>
</feature>
<dbReference type="AlphaFoldDB" id="A0A0F9WNI3"/>
<feature type="domain" description="Kinetochore protein Nuf2 N-terminal" evidence="10">
    <location>
        <begin position="5"/>
        <end position="118"/>
    </location>
</feature>
<evidence type="ECO:0000313" key="11">
    <source>
        <dbReference type="EMBL" id="KKO74568.1"/>
    </source>
</evidence>
<proteinExistence type="inferred from homology"/>